<keyword evidence="2" id="KW-1185">Reference proteome</keyword>
<dbReference type="PROSITE" id="PS01228">
    <property type="entry name" value="COF_1"/>
    <property type="match status" value="1"/>
</dbReference>
<dbReference type="GO" id="GO:0016791">
    <property type="term" value="F:phosphatase activity"/>
    <property type="evidence" value="ECO:0007669"/>
    <property type="project" value="TreeGrafter"/>
</dbReference>
<dbReference type="NCBIfam" id="TIGR00099">
    <property type="entry name" value="Cof-subfamily"/>
    <property type="match status" value="1"/>
</dbReference>
<dbReference type="SUPFAM" id="SSF56784">
    <property type="entry name" value="HAD-like"/>
    <property type="match status" value="1"/>
</dbReference>
<comment type="caution">
    <text evidence="1">The sequence shown here is derived from an EMBL/GenBank/DDBJ whole genome shotgun (WGS) entry which is preliminary data.</text>
</comment>
<evidence type="ECO:0000313" key="1">
    <source>
        <dbReference type="EMBL" id="PST41180.1"/>
    </source>
</evidence>
<protein>
    <submittedName>
        <fullName evidence="1">Cof-type HAD-IIB family hydrolase</fullName>
    </submittedName>
</protein>
<dbReference type="InterPro" id="IPR000150">
    <property type="entry name" value="Cof"/>
</dbReference>
<dbReference type="NCBIfam" id="TIGR01484">
    <property type="entry name" value="HAD-SF-IIB"/>
    <property type="match status" value="1"/>
</dbReference>
<dbReference type="PANTHER" id="PTHR10000">
    <property type="entry name" value="PHOSPHOSERINE PHOSPHATASE"/>
    <property type="match status" value="1"/>
</dbReference>
<dbReference type="InterPro" id="IPR023214">
    <property type="entry name" value="HAD_sf"/>
</dbReference>
<dbReference type="GO" id="GO:0000287">
    <property type="term" value="F:magnesium ion binding"/>
    <property type="evidence" value="ECO:0007669"/>
    <property type="project" value="TreeGrafter"/>
</dbReference>
<dbReference type="AlphaFoldDB" id="A0A2T3G0W6"/>
<sequence length="280" mass="31689">MMAIKVIIMDIDGTLVNDEKVITPLTKETLLKAQDKGVRLVLASGRPTSGLLKLAEELDMENHHGLFVCFNGSKVVDCQSHETLYNHAISVEDSKAVLEHLKNFKARPMFDKDEYMYVNDVFDNTITYKGKSFNVMQYESRGNNYILCEKRDLAAFVDFEINKILTFGDPDYLQAHYKEMMEPFKDRLNCMFTSDFYFEYTAKGVDKAKALDSVLIPMGYKKEEMMAFGDAQNDKSMVEYVGLGVAMGNASDELKAVANEITDTNNNDGIAKAIMKHIEL</sequence>
<reference evidence="1 2" key="1">
    <citation type="journal article" date="2019" name="Int. J. Syst. Evol. Microbiol.">
        <title>Faecalibacillus intestinalis gen. nov., sp. nov. and Faecalibacillus faecis sp. nov., isolated from human faeces.</title>
        <authorList>
            <person name="Seo B."/>
            <person name="Jeon K."/>
            <person name="Baek I."/>
            <person name="Lee Y.M."/>
            <person name="Baek K."/>
            <person name="Ko G."/>
        </authorList>
    </citation>
    <scope>NUCLEOTIDE SEQUENCE [LARGE SCALE GENOMIC DNA]</scope>
    <source>
        <strain evidence="1 2">SNUG30099</strain>
    </source>
</reference>
<dbReference type="Gene3D" id="3.40.50.1000">
    <property type="entry name" value="HAD superfamily/HAD-like"/>
    <property type="match status" value="1"/>
</dbReference>
<dbReference type="Gene3D" id="3.30.1240.10">
    <property type="match status" value="1"/>
</dbReference>
<dbReference type="InterPro" id="IPR036412">
    <property type="entry name" value="HAD-like_sf"/>
</dbReference>
<dbReference type="EMBL" id="PYLQ01000008">
    <property type="protein sequence ID" value="PST41180.1"/>
    <property type="molecule type" value="Genomic_DNA"/>
</dbReference>
<dbReference type="SFLD" id="SFLDG01140">
    <property type="entry name" value="C2.B:_Phosphomannomutase_and_P"/>
    <property type="match status" value="1"/>
</dbReference>
<accession>A0A2T3G0W6</accession>
<dbReference type="CDD" id="cd07516">
    <property type="entry name" value="HAD_Pase"/>
    <property type="match status" value="1"/>
</dbReference>
<keyword evidence="1" id="KW-0378">Hydrolase</keyword>
<organism evidence="1 2">
    <name type="scientific">Faecalibacillus intestinalis</name>
    <dbReference type="NCBI Taxonomy" id="1982626"/>
    <lineage>
        <taxon>Bacteria</taxon>
        <taxon>Bacillati</taxon>
        <taxon>Bacillota</taxon>
        <taxon>Erysipelotrichia</taxon>
        <taxon>Erysipelotrichales</taxon>
        <taxon>Coprobacillaceae</taxon>
        <taxon>Faecalibacillus</taxon>
    </lineage>
</organism>
<dbReference type="Proteomes" id="UP000240974">
    <property type="component" value="Unassembled WGS sequence"/>
</dbReference>
<proteinExistence type="predicted"/>
<name>A0A2T3G0W6_9FIRM</name>
<gene>
    <name evidence="1" type="ORF">C7U54_07395</name>
</gene>
<dbReference type="SFLD" id="SFLDG01144">
    <property type="entry name" value="C2.B.4:_PGP_Like"/>
    <property type="match status" value="1"/>
</dbReference>
<dbReference type="InterPro" id="IPR006379">
    <property type="entry name" value="HAD-SF_hydro_IIB"/>
</dbReference>
<evidence type="ECO:0000313" key="2">
    <source>
        <dbReference type="Proteomes" id="UP000240974"/>
    </source>
</evidence>
<dbReference type="SFLD" id="SFLDS00003">
    <property type="entry name" value="Haloacid_Dehalogenase"/>
    <property type="match status" value="1"/>
</dbReference>
<dbReference type="GO" id="GO:0005829">
    <property type="term" value="C:cytosol"/>
    <property type="evidence" value="ECO:0007669"/>
    <property type="project" value="TreeGrafter"/>
</dbReference>
<dbReference type="Pfam" id="PF08282">
    <property type="entry name" value="Hydrolase_3"/>
    <property type="match status" value="1"/>
</dbReference>
<dbReference type="PANTHER" id="PTHR10000:SF8">
    <property type="entry name" value="HAD SUPERFAMILY HYDROLASE-LIKE, TYPE 3"/>
    <property type="match status" value="1"/>
</dbReference>